<reference evidence="2 3" key="1">
    <citation type="submission" date="2014-04" db="EMBL/GenBank/DDBJ databases">
        <authorList>
            <consortium name="DOE Joint Genome Institute"/>
            <person name="Kuo A."/>
            <person name="Kohler A."/>
            <person name="Jargeat P."/>
            <person name="Nagy L.G."/>
            <person name="Floudas D."/>
            <person name="Copeland A."/>
            <person name="Barry K.W."/>
            <person name="Cichocki N."/>
            <person name="Veneault-Fourrey C."/>
            <person name="LaButti K."/>
            <person name="Lindquist E.A."/>
            <person name="Lipzen A."/>
            <person name="Lundell T."/>
            <person name="Morin E."/>
            <person name="Murat C."/>
            <person name="Sun H."/>
            <person name="Tunlid A."/>
            <person name="Henrissat B."/>
            <person name="Grigoriev I.V."/>
            <person name="Hibbett D.S."/>
            <person name="Martin F."/>
            <person name="Nordberg H.P."/>
            <person name="Cantor M.N."/>
            <person name="Hua S.X."/>
        </authorList>
    </citation>
    <scope>NUCLEOTIDE SEQUENCE [LARGE SCALE GENOMIC DNA]</scope>
    <source>
        <strain evidence="2 3">Ve08.2h10</strain>
    </source>
</reference>
<gene>
    <name evidence="2" type="ORF">PAXRUDRAFT_15484</name>
</gene>
<dbReference type="OrthoDB" id="2687259at2759"/>
<dbReference type="InterPro" id="IPR041078">
    <property type="entry name" value="Plavaka"/>
</dbReference>
<feature type="compositionally biased region" description="Acidic residues" evidence="1">
    <location>
        <begin position="1184"/>
        <end position="1216"/>
    </location>
</feature>
<accession>A0A0D0CEA6</accession>
<protein>
    <submittedName>
        <fullName evidence="2">Uncharacterized protein</fullName>
    </submittedName>
</protein>
<feature type="compositionally biased region" description="Low complexity" evidence="1">
    <location>
        <begin position="58"/>
        <end position="68"/>
    </location>
</feature>
<evidence type="ECO:0000256" key="1">
    <source>
        <dbReference type="SAM" id="MobiDB-lite"/>
    </source>
</evidence>
<keyword evidence="3" id="KW-1185">Reference proteome</keyword>
<dbReference type="AlphaFoldDB" id="A0A0D0CEA6"/>
<dbReference type="STRING" id="930991.A0A0D0CEA6"/>
<feature type="compositionally biased region" description="Acidic residues" evidence="1">
    <location>
        <begin position="1226"/>
        <end position="1237"/>
    </location>
</feature>
<dbReference type="InParanoid" id="A0A0D0CEA6"/>
<feature type="compositionally biased region" description="Polar residues" evidence="1">
    <location>
        <begin position="880"/>
        <end position="896"/>
    </location>
</feature>
<dbReference type="Proteomes" id="UP000054538">
    <property type="component" value="Unassembled WGS sequence"/>
</dbReference>
<evidence type="ECO:0000313" key="2">
    <source>
        <dbReference type="EMBL" id="KIK80997.1"/>
    </source>
</evidence>
<dbReference type="Pfam" id="PF18759">
    <property type="entry name" value="Plavaka"/>
    <property type="match status" value="1"/>
</dbReference>
<dbReference type="EMBL" id="KN825886">
    <property type="protein sequence ID" value="KIK80997.1"/>
    <property type="molecule type" value="Genomic_DNA"/>
</dbReference>
<feature type="region of interest" description="Disordered" evidence="1">
    <location>
        <begin position="41"/>
        <end position="100"/>
    </location>
</feature>
<evidence type="ECO:0000313" key="3">
    <source>
        <dbReference type="Proteomes" id="UP000054538"/>
    </source>
</evidence>
<reference evidence="3" key="2">
    <citation type="submission" date="2015-01" db="EMBL/GenBank/DDBJ databases">
        <title>Evolutionary Origins and Diversification of the Mycorrhizal Mutualists.</title>
        <authorList>
            <consortium name="DOE Joint Genome Institute"/>
            <consortium name="Mycorrhizal Genomics Consortium"/>
            <person name="Kohler A."/>
            <person name="Kuo A."/>
            <person name="Nagy L.G."/>
            <person name="Floudas D."/>
            <person name="Copeland A."/>
            <person name="Barry K.W."/>
            <person name="Cichocki N."/>
            <person name="Veneault-Fourrey C."/>
            <person name="LaButti K."/>
            <person name="Lindquist E.A."/>
            <person name="Lipzen A."/>
            <person name="Lundell T."/>
            <person name="Morin E."/>
            <person name="Murat C."/>
            <person name="Riley R."/>
            <person name="Ohm R."/>
            <person name="Sun H."/>
            <person name="Tunlid A."/>
            <person name="Henrissat B."/>
            <person name="Grigoriev I.V."/>
            <person name="Hibbett D.S."/>
            <person name="Martin F."/>
        </authorList>
    </citation>
    <scope>NUCLEOTIDE SEQUENCE [LARGE SCALE GENOMIC DNA]</scope>
    <source>
        <strain evidence="3">Ve08.2h10</strain>
    </source>
</reference>
<sequence>MNLAPCFGCGKTFHTNKQVSAHTSQCSANKQLTTDILDKKRKTTKENKRRSKRTRNVTQDIQDDTQTFQDEERGVYDDFMNDDDGAGPSLHSGPSSQQLLGPAFIGQPEVVSRCSGRSIRMPARFIDYLPGTSTPLDHMPPTNRQQRGRVLLAVQPQPQPSSQPADTRELRLEPLEHVLIPFKTEPDNMGLFHIYAQKPMLEPQDLLLENLTDAPTLSGGAQSPAHSSLTPGLSSTNLSSEELFAPFTNPSCGLLMAWNYSGTTQKSATELNRLTEFVHDPLFNNNDLAGFSHARKAKHLDNYLDNKLNPFCEEHGWCKSSVPVRLPKEKVKCMELDAPIMDIPGVHHRSLTDIITNVFQDPVAQTFNMTPFEKYWKVSEERNIKVFSEAYSSPAMLDAYNEINALPCEPDDNLERVVASLMTWLDSTHLTNFGDTSLWPFYIYFGNQSEYPHGKPTSMACHHVAYIPSAELLPDDFQDKYILHFGEAATANVMAFCKRELFQGVWKLLLDEKFMHAYEHGMVIRCADGITRRIFPRFFTYSADYPEKVDDDRRRRHIEQARRLIFKAGIPVDGARVKAILGDESLVPNRNAFSEKLSPHRFNLFLMLVVDLLHEFELGVWKAIFIHLIRILIAAGGETISRMNAQYRSTPTFGRGTICRFSRNASAMKRLAARDFEDLLQCAIPVFEGLLPDSAHSHNKMIQVLLFDLATWHAYAKLCLHTDDTLLFFDAATIELGKTIRKFLSTTCEYYVTRELPQEVTAHGRRKASLAGKNLKAVHPPEVITSGSGSRGNQAPVGPKIKKLNLSMYKYHALGDYPNTIRQFGTTDNYTTQTGELQHRRAKRWYPRTPKTKIFVAHIARQEAHTRIIDKILKHHEAARQNNAENSASSGQQRTSPADHYHIAESSSKTINIMEWLSDNQGDPALVDFNDKLKDHLLARLGGLAFDGEEHVFTDANRDSLIIRKNQIYLHSFLRVNYTTYDLRREQDSISSRTHPDLMVLSHEDGSEGIIPHPYWYGRIIHIFHVDVLHFKPGTELNPPNIQHINVLFVRWFGRETSIPTGFAAKQLHRVGFLDSTDPSAFGFLDPDQVVRGIHLIPAFNHGRTGELLPPSVARPAGEIDDWKLYYVNMFVDRDMFMRYRGGGIGHKGTRKWDDFLQGDGRPTANSDEQGTENEDIQMGGNSEGDEDEVEPGEEWEDDEDAGDVDEGDDDEDKDEDKDSDHIQADEGEELDDDVLAEEGFGAL</sequence>
<dbReference type="HOGENOM" id="CLU_002498_0_1_1"/>
<feature type="region of interest" description="Disordered" evidence="1">
    <location>
        <begin position="880"/>
        <end position="899"/>
    </location>
</feature>
<feature type="compositionally biased region" description="Basic residues" evidence="1">
    <location>
        <begin position="41"/>
        <end position="55"/>
    </location>
</feature>
<proteinExistence type="predicted"/>
<feature type="region of interest" description="Disordered" evidence="1">
    <location>
        <begin position="1151"/>
        <end position="1244"/>
    </location>
</feature>
<feature type="region of interest" description="Disordered" evidence="1">
    <location>
        <begin position="214"/>
        <end position="234"/>
    </location>
</feature>
<organism evidence="2 3">
    <name type="scientific">Paxillus rubicundulus Ve08.2h10</name>
    <dbReference type="NCBI Taxonomy" id="930991"/>
    <lineage>
        <taxon>Eukaryota</taxon>
        <taxon>Fungi</taxon>
        <taxon>Dikarya</taxon>
        <taxon>Basidiomycota</taxon>
        <taxon>Agaricomycotina</taxon>
        <taxon>Agaricomycetes</taxon>
        <taxon>Agaricomycetidae</taxon>
        <taxon>Boletales</taxon>
        <taxon>Paxilineae</taxon>
        <taxon>Paxillaceae</taxon>
        <taxon>Paxillus</taxon>
    </lineage>
</organism>
<name>A0A0D0CEA6_9AGAM</name>